<comment type="caution">
    <text evidence="3">The sequence shown here is derived from an EMBL/GenBank/DDBJ whole genome shotgun (WGS) entry which is preliminary data.</text>
</comment>
<keyword evidence="1" id="KW-0732">Signal</keyword>
<evidence type="ECO:0000313" key="3">
    <source>
        <dbReference type="EMBL" id="MFC3144509.1"/>
    </source>
</evidence>
<keyword evidence="4" id="KW-1185">Reference proteome</keyword>
<name>A0ABV7GSA0_9RHOB</name>
<evidence type="ECO:0000259" key="2">
    <source>
        <dbReference type="Pfam" id="PF22599"/>
    </source>
</evidence>
<dbReference type="EMBL" id="JBHRTB010000010">
    <property type="protein sequence ID" value="MFC3144509.1"/>
    <property type="molecule type" value="Genomic_DNA"/>
</dbReference>
<accession>A0ABV7GSA0</accession>
<organism evidence="3 4">
    <name type="scientific">Psychromarinibacter halotolerans</name>
    <dbReference type="NCBI Taxonomy" id="1775175"/>
    <lineage>
        <taxon>Bacteria</taxon>
        <taxon>Pseudomonadati</taxon>
        <taxon>Pseudomonadota</taxon>
        <taxon>Alphaproteobacteria</taxon>
        <taxon>Rhodobacterales</taxon>
        <taxon>Paracoccaceae</taxon>
        <taxon>Psychromarinibacter</taxon>
    </lineage>
</organism>
<protein>
    <recommendedName>
        <fullName evidence="2">SecDF P1 head subdomain domain-containing protein</fullName>
    </recommendedName>
</protein>
<feature type="domain" description="SecDF P1 head subdomain" evidence="2">
    <location>
        <begin position="44"/>
        <end position="119"/>
    </location>
</feature>
<dbReference type="InterPro" id="IPR054384">
    <property type="entry name" value="SecDF_P1_head"/>
</dbReference>
<reference evidence="4" key="1">
    <citation type="journal article" date="2019" name="Int. J. Syst. Evol. Microbiol.">
        <title>The Global Catalogue of Microorganisms (GCM) 10K type strain sequencing project: providing services to taxonomists for standard genome sequencing and annotation.</title>
        <authorList>
            <consortium name="The Broad Institute Genomics Platform"/>
            <consortium name="The Broad Institute Genome Sequencing Center for Infectious Disease"/>
            <person name="Wu L."/>
            <person name="Ma J."/>
        </authorList>
    </citation>
    <scope>NUCLEOTIDE SEQUENCE [LARGE SCALE GENOMIC DNA]</scope>
    <source>
        <strain evidence="4">KCTC 52366</strain>
    </source>
</reference>
<dbReference type="Gene3D" id="3.30.1360.200">
    <property type="match status" value="1"/>
</dbReference>
<evidence type="ECO:0000256" key="1">
    <source>
        <dbReference type="SAM" id="SignalP"/>
    </source>
</evidence>
<evidence type="ECO:0000313" key="4">
    <source>
        <dbReference type="Proteomes" id="UP001595632"/>
    </source>
</evidence>
<gene>
    <name evidence="3" type="ORF">ACFOGP_17420</name>
</gene>
<dbReference type="Pfam" id="PF22599">
    <property type="entry name" value="SecDF_P1_head"/>
    <property type="match status" value="1"/>
</dbReference>
<feature type="signal peptide" evidence="1">
    <location>
        <begin position="1"/>
        <end position="24"/>
    </location>
</feature>
<dbReference type="Proteomes" id="UP001595632">
    <property type="component" value="Unassembled WGS sequence"/>
</dbReference>
<feature type="chain" id="PRO_5046791203" description="SecDF P1 head subdomain domain-containing protein" evidence="1">
    <location>
        <begin position="25"/>
        <end position="127"/>
    </location>
</feature>
<proteinExistence type="predicted"/>
<dbReference type="RefSeq" id="WP_379561316.1">
    <property type="nucleotide sequence ID" value="NZ_JBHRTB010000010.1"/>
</dbReference>
<sequence>MMIFLRKFALSSLTAVLLSGPAWAECSDAALALVIGDTSWPVTITSAKALTDPETDRAGVSMVFDARSARTMGQVTTDRVGETMAIENEGRLVLEAVIHAPVLDGHVDIRGFDNDRASEIVESLCGK</sequence>